<sequence>MSDTGWADISAPYLRPRRPGDPDAWTAEVEAHGHVGTNQLRDVEEIRPPQAVADALRLGPGDTAIVRRRLVLLDGRPTELADSYYPVGIAGGTRLAEARKIPGGAVTLLAELGYRPHKVEERVTARPSTEPEQAALALRPQDWVLVLTRVSRTSAGTPYEVSVMTMVADGRELRYELSYRDQPAEG</sequence>
<dbReference type="InterPro" id="IPR050679">
    <property type="entry name" value="Bact_HTH_transcr_reg"/>
</dbReference>
<proteinExistence type="predicted"/>
<organism evidence="3 4">
    <name type="scientific">Nonomuraea bangladeshensis</name>
    <dbReference type="NCBI Taxonomy" id="404385"/>
    <lineage>
        <taxon>Bacteria</taxon>
        <taxon>Bacillati</taxon>
        <taxon>Actinomycetota</taxon>
        <taxon>Actinomycetes</taxon>
        <taxon>Streptosporangiales</taxon>
        <taxon>Streptosporangiaceae</taxon>
        <taxon>Nonomuraea</taxon>
    </lineage>
</organism>
<dbReference type="Pfam" id="PF07702">
    <property type="entry name" value="UTRA"/>
    <property type="match status" value="1"/>
</dbReference>
<dbReference type="SUPFAM" id="SSF64288">
    <property type="entry name" value="Chorismate lyase-like"/>
    <property type="match status" value="1"/>
</dbReference>
<feature type="region of interest" description="Disordered" evidence="1">
    <location>
        <begin position="1"/>
        <end position="24"/>
    </location>
</feature>
<gene>
    <name evidence="3" type="ORF">AB0K40_28630</name>
</gene>
<protein>
    <submittedName>
        <fullName evidence="3">UTRA domain-containing protein</fullName>
    </submittedName>
</protein>
<dbReference type="InterPro" id="IPR028978">
    <property type="entry name" value="Chorismate_lyase_/UTRA_dom_sf"/>
</dbReference>
<feature type="domain" description="UbiC transcription regulator-associated" evidence="2">
    <location>
        <begin position="31"/>
        <end position="172"/>
    </location>
</feature>
<dbReference type="SMART" id="SM00866">
    <property type="entry name" value="UTRA"/>
    <property type="match status" value="1"/>
</dbReference>
<keyword evidence="4" id="KW-1185">Reference proteome</keyword>
<evidence type="ECO:0000313" key="3">
    <source>
        <dbReference type="EMBL" id="MEV4289485.1"/>
    </source>
</evidence>
<evidence type="ECO:0000313" key="4">
    <source>
        <dbReference type="Proteomes" id="UP001552427"/>
    </source>
</evidence>
<dbReference type="Gene3D" id="3.40.1410.10">
    <property type="entry name" value="Chorismate lyase-like"/>
    <property type="match status" value="1"/>
</dbReference>
<dbReference type="PANTHER" id="PTHR44846">
    <property type="entry name" value="MANNOSYL-D-GLYCERATE TRANSPORT/METABOLISM SYSTEM REPRESSOR MNGR-RELATED"/>
    <property type="match status" value="1"/>
</dbReference>
<dbReference type="InterPro" id="IPR011663">
    <property type="entry name" value="UTRA"/>
</dbReference>
<dbReference type="Proteomes" id="UP001552427">
    <property type="component" value="Unassembled WGS sequence"/>
</dbReference>
<evidence type="ECO:0000256" key="1">
    <source>
        <dbReference type="SAM" id="MobiDB-lite"/>
    </source>
</evidence>
<name>A0ABV3HAD2_9ACTN</name>
<evidence type="ECO:0000259" key="2">
    <source>
        <dbReference type="SMART" id="SM00866"/>
    </source>
</evidence>
<accession>A0ABV3HAD2</accession>
<dbReference type="RefSeq" id="WP_364455706.1">
    <property type="nucleotide sequence ID" value="NZ_JBFARM010000008.1"/>
</dbReference>
<reference evidence="3 4" key="1">
    <citation type="submission" date="2024-06" db="EMBL/GenBank/DDBJ databases">
        <title>The Natural Products Discovery Center: Release of the First 8490 Sequenced Strains for Exploring Actinobacteria Biosynthetic Diversity.</title>
        <authorList>
            <person name="Kalkreuter E."/>
            <person name="Kautsar S.A."/>
            <person name="Yang D."/>
            <person name="Bader C.D."/>
            <person name="Teijaro C.N."/>
            <person name="Fluegel L."/>
            <person name="Davis C.M."/>
            <person name="Simpson J.R."/>
            <person name="Lauterbach L."/>
            <person name="Steele A.D."/>
            <person name="Gui C."/>
            <person name="Meng S."/>
            <person name="Li G."/>
            <person name="Viehrig K."/>
            <person name="Ye F."/>
            <person name="Su P."/>
            <person name="Kiefer A.F."/>
            <person name="Nichols A."/>
            <person name="Cepeda A.J."/>
            <person name="Yan W."/>
            <person name="Fan B."/>
            <person name="Jiang Y."/>
            <person name="Adhikari A."/>
            <person name="Zheng C.-J."/>
            <person name="Schuster L."/>
            <person name="Cowan T.M."/>
            <person name="Smanski M.J."/>
            <person name="Chevrette M.G."/>
            <person name="De Carvalho L.P.S."/>
            <person name="Shen B."/>
        </authorList>
    </citation>
    <scope>NUCLEOTIDE SEQUENCE [LARGE SCALE GENOMIC DNA]</scope>
    <source>
        <strain evidence="3 4">NPDC049574</strain>
    </source>
</reference>
<dbReference type="EMBL" id="JBFARM010000008">
    <property type="protein sequence ID" value="MEV4289485.1"/>
    <property type="molecule type" value="Genomic_DNA"/>
</dbReference>
<dbReference type="PANTHER" id="PTHR44846:SF17">
    <property type="entry name" value="GNTR-FAMILY TRANSCRIPTIONAL REGULATOR"/>
    <property type="match status" value="1"/>
</dbReference>
<comment type="caution">
    <text evidence="3">The sequence shown here is derived from an EMBL/GenBank/DDBJ whole genome shotgun (WGS) entry which is preliminary data.</text>
</comment>